<organism evidence="1 2">
    <name type="scientific">Circovirus-like genome DHCV-6</name>
    <dbReference type="NCBI Taxonomy" id="1788455"/>
    <lineage>
        <taxon>Viruses</taxon>
        <taxon>Monodnaviria</taxon>
        <taxon>Shotokuvirae</taxon>
        <taxon>Cressdnaviricota</taxon>
        <taxon>Arfiviricetes</taxon>
        <taxon>Rohanvirales</taxon>
        <taxon>Adamaviridae</taxon>
        <taxon>Andorivirus</taxon>
        <taxon>Andorivirus almar</taxon>
    </lineage>
</organism>
<proteinExistence type="predicted"/>
<protein>
    <submittedName>
        <fullName evidence="1">Uncharacterized protein</fullName>
    </submittedName>
</protein>
<evidence type="ECO:0000313" key="1">
    <source>
        <dbReference type="EMBL" id="AMB43011.1"/>
    </source>
</evidence>
<dbReference type="RefSeq" id="YP_009259739.1">
    <property type="nucleotide sequence ID" value="NC_030475.1"/>
</dbReference>
<dbReference type="Gene3D" id="2.60.120.20">
    <property type="match status" value="1"/>
</dbReference>
<dbReference type="GeneID" id="37627702"/>
<evidence type="ECO:0000313" key="2">
    <source>
        <dbReference type="Proteomes" id="UP000107417"/>
    </source>
</evidence>
<dbReference type="EMBL" id="KT149412">
    <property type="protein sequence ID" value="AMB43011.1"/>
    <property type="molecule type" value="Genomic_DNA"/>
</dbReference>
<reference evidence="1 2" key="1">
    <citation type="submission" date="2015-06" db="EMBL/GenBank/DDBJ databases">
        <title>Nucleotide composition analysis revealed diverse host origins of novel circovirus-like genomes in Dianchi and Donghu lake in China.</title>
        <authorList>
            <person name="Ge X.-Y."/>
            <person name="Fang W."/>
            <person name="Wang J."/>
            <person name="Wang M.-N."/>
            <person name="Liu H.-Z."/>
            <person name="Shi Z.-L."/>
        </authorList>
    </citation>
    <scope>NUCLEOTIDE SEQUENCE [LARGE SCALE GENOMIC DNA]</scope>
    <source>
        <strain evidence="1">DHCV-6</strain>
    </source>
</reference>
<name>A0A190WHH1_9VIRU</name>
<dbReference type="Proteomes" id="UP000107417">
    <property type="component" value="Segment"/>
</dbReference>
<accession>A0A190WHH1</accession>
<dbReference type="KEGG" id="vg:37627702"/>
<keyword evidence="2" id="KW-1185">Reference proteome</keyword>
<sequence length="222" mass="24257">MAKYYKKRVFKKKVGKQARAVVKASRMLMLKSVETKAFVVNNSQVLGNNQIFSLSLTQQIAVGNTSVTRVGDSILLGSLTLSGELTAYATIQSVKYRVIVGYTRNTVANGSSMIQGILGYGDIFYSVGTPGYLAHGVVNPQAFTALYDEMIDLNSDSAQVHLRSFYTRINLKMSKFDYATQGGSLGKVKNLSFVIVPLAFPFTQSAAIGELQSIQVLKFKDP</sequence>
<dbReference type="InterPro" id="IPR029053">
    <property type="entry name" value="Viral_coat"/>
</dbReference>